<name>A0ABM9NHI9_9GAMM</name>
<gene>
    <name evidence="7" type="primary">uspA</name>
    <name evidence="7" type="ORF">MECH1_V1_1310</name>
</gene>
<dbReference type="InterPro" id="IPR006015">
    <property type="entry name" value="Universal_stress_UspA"/>
</dbReference>
<dbReference type="Pfam" id="PF00582">
    <property type="entry name" value="Usp"/>
    <property type="match status" value="1"/>
</dbReference>
<sequence>MAYRHLLLATDFSQAGTHAATRASDLARRYQAELSIIHVVENLPLLDSSFGPTVPFDAELSDRIVAAARNRLAALADQLGIPEQRRWIELGSATAEIIRVAREQEVDLIVVGSHGRHGLGLLLGSTASAIVHHAGCDVLAVRLPG</sequence>
<evidence type="ECO:0000256" key="3">
    <source>
        <dbReference type="ARBA" id="ARBA00011738"/>
    </source>
</evidence>
<protein>
    <recommendedName>
        <fullName evidence="5">Universal stress protein</fullName>
    </recommendedName>
</protein>
<evidence type="ECO:0000256" key="2">
    <source>
        <dbReference type="ARBA" id="ARBA00008791"/>
    </source>
</evidence>
<evidence type="ECO:0000259" key="6">
    <source>
        <dbReference type="Pfam" id="PF00582"/>
    </source>
</evidence>
<dbReference type="PANTHER" id="PTHR46268:SF23">
    <property type="entry name" value="UNIVERSAL STRESS PROTEIN A-RELATED"/>
    <property type="match status" value="1"/>
</dbReference>
<dbReference type="InterPro" id="IPR006016">
    <property type="entry name" value="UspA"/>
</dbReference>
<evidence type="ECO:0000313" key="8">
    <source>
        <dbReference type="Proteomes" id="UP001497493"/>
    </source>
</evidence>
<evidence type="ECO:0000256" key="1">
    <source>
        <dbReference type="ARBA" id="ARBA00004496"/>
    </source>
</evidence>
<organism evidence="7 8">
    <name type="scientific">Candidatus Methylocalor cossyra</name>
    <dbReference type="NCBI Taxonomy" id="3108543"/>
    <lineage>
        <taxon>Bacteria</taxon>
        <taxon>Pseudomonadati</taxon>
        <taxon>Pseudomonadota</taxon>
        <taxon>Gammaproteobacteria</taxon>
        <taxon>Methylococcales</taxon>
        <taxon>Methylococcaceae</taxon>
        <taxon>Candidatus Methylocalor</taxon>
    </lineage>
</organism>
<dbReference type="PIRSF" id="PIRSF006276">
    <property type="entry name" value="UspA"/>
    <property type="match status" value="1"/>
</dbReference>
<evidence type="ECO:0000313" key="7">
    <source>
        <dbReference type="EMBL" id="CAL1240086.1"/>
    </source>
</evidence>
<comment type="similarity">
    <text evidence="2 5">Belongs to the universal stress protein A family.</text>
</comment>
<dbReference type="InterPro" id="IPR014729">
    <property type="entry name" value="Rossmann-like_a/b/a_fold"/>
</dbReference>
<keyword evidence="4 5" id="KW-0963">Cytoplasm</keyword>
<dbReference type="RefSeq" id="WP_348759597.1">
    <property type="nucleotide sequence ID" value="NZ_OZ026884.1"/>
</dbReference>
<dbReference type="PANTHER" id="PTHR46268">
    <property type="entry name" value="STRESS RESPONSE PROTEIN NHAX"/>
    <property type="match status" value="1"/>
</dbReference>
<evidence type="ECO:0000256" key="5">
    <source>
        <dbReference type="PIRNR" id="PIRNR006276"/>
    </source>
</evidence>
<feature type="domain" description="UspA" evidence="6">
    <location>
        <begin position="3"/>
        <end position="142"/>
    </location>
</feature>
<keyword evidence="8" id="KW-1185">Reference proteome</keyword>
<dbReference type="PRINTS" id="PR01438">
    <property type="entry name" value="UNVRSLSTRESS"/>
</dbReference>
<dbReference type="EMBL" id="OZ026884">
    <property type="protein sequence ID" value="CAL1240086.1"/>
    <property type="molecule type" value="Genomic_DNA"/>
</dbReference>
<comment type="subcellular location">
    <subcellularLocation>
        <location evidence="1 5">Cytoplasm</location>
    </subcellularLocation>
</comment>
<evidence type="ECO:0000256" key="4">
    <source>
        <dbReference type="ARBA" id="ARBA00022490"/>
    </source>
</evidence>
<dbReference type="Gene3D" id="3.40.50.620">
    <property type="entry name" value="HUPs"/>
    <property type="match status" value="1"/>
</dbReference>
<dbReference type="SUPFAM" id="SSF52402">
    <property type="entry name" value="Adenine nucleotide alpha hydrolases-like"/>
    <property type="match status" value="1"/>
</dbReference>
<dbReference type="Proteomes" id="UP001497493">
    <property type="component" value="Chromosome"/>
</dbReference>
<reference evidence="7 8" key="1">
    <citation type="submission" date="2024-04" db="EMBL/GenBank/DDBJ databases">
        <authorList>
            <person name="Cremers G."/>
        </authorList>
    </citation>
    <scope>NUCLEOTIDE SEQUENCE [LARGE SCALE GENOMIC DNA]</scope>
    <source>
        <strain evidence="7">MeCH1-AG</strain>
    </source>
</reference>
<comment type="subunit">
    <text evidence="3">Homodimer.</text>
</comment>
<accession>A0ABM9NHI9</accession>
<proteinExistence type="inferred from homology"/>